<dbReference type="Gene3D" id="1.10.10.60">
    <property type="entry name" value="Homeodomain-like"/>
    <property type="match status" value="1"/>
</dbReference>
<dbReference type="SUPFAM" id="SSF46689">
    <property type="entry name" value="Homeodomain-like"/>
    <property type="match status" value="2"/>
</dbReference>
<dbReference type="Gene3D" id="3.40.50.880">
    <property type="match status" value="1"/>
</dbReference>
<dbReference type="SUPFAM" id="SSF52317">
    <property type="entry name" value="Class I glutamine amidotransferase-like"/>
    <property type="match status" value="1"/>
</dbReference>
<sequence>MRMVAILVPAGVNAFDLVLGGQVFASSLLPDYRPAYDVRMCGDATTALAAGQQLFALGTLWPLETAAQADVVIVPGAESMLTPDPRLSDALRAAAARGAIIASICTGAFLLAESGLLDGLRATTHWRLTDLFAARYPRVEVDPSVLFIDNGQILTSAGSGAGLDLCLHVVRRDYGSAIAGDTARQMVLPLQRDGGQAQFITRPDPAQDATALHPLLDWIEAHITQQLTLADIAEHAGLSVRTVQRRFETQLGTTALHWILHARIRRAQRLLETTDLPIDRVAEQAGFGSVASLRHHFTRLVGTAPRNYRKAFGDPASVSR</sequence>
<dbReference type="Pfam" id="PF12833">
    <property type="entry name" value="HTH_18"/>
    <property type="match status" value="1"/>
</dbReference>
<name>A0ABR4ZMM8_9NOCA</name>
<keyword evidence="1" id="KW-0805">Transcription regulation</keyword>
<comment type="caution">
    <text evidence="5">The sequence shown here is derived from an EMBL/GenBank/DDBJ whole genome shotgun (WGS) entry which is preliminary data.</text>
</comment>
<dbReference type="InterPro" id="IPR002818">
    <property type="entry name" value="DJ-1/PfpI"/>
</dbReference>
<protein>
    <submittedName>
        <fullName evidence="5">AraC family transcriptional regulator</fullName>
    </submittedName>
</protein>
<dbReference type="Pfam" id="PF01965">
    <property type="entry name" value="DJ-1_PfpI"/>
    <property type="match status" value="1"/>
</dbReference>
<dbReference type="InterPro" id="IPR029062">
    <property type="entry name" value="Class_I_gatase-like"/>
</dbReference>
<evidence type="ECO:0000259" key="4">
    <source>
        <dbReference type="PROSITE" id="PS01124"/>
    </source>
</evidence>
<dbReference type="InterPro" id="IPR018062">
    <property type="entry name" value="HTH_AraC-typ_CS"/>
</dbReference>
<reference evidence="5 6" key="1">
    <citation type="journal article" date="2014" name="Int. J. Syst. Evol. Microbiol.">
        <title>Nocardia vulneris sp. nov., isolated from wounds of human patients in North America.</title>
        <authorList>
            <person name="Lasker B.A."/>
            <person name="Bell M."/>
            <person name="Klenk H.P."/>
            <person name="Sproer C."/>
            <person name="Schumann C."/>
            <person name="Schumann P."/>
            <person name="Brown J.M."/>
        </authorList>
    </citation>
    <scope>NUCLEOTIDE SEQUENCE [LARGE SCALE GENOMIC DNA]</scope>
    <source>
        <strain evidence="5 6">W9851</strain>
    </source>
</reference>
<keyword evidence="3" id="KW-0804">Transcription</keyword>
<gene>
    <name evidence="5" type="ORF">FG87_00670</name>
</gene>
<evidence type="ECO:0000313" key="6">
    <source>
        <dbReference type="Proteomes" id="UP000031364"/>
    </source>
</evidence>
<dbReference type="PROSITE" id="PS00041">
    <property type="entry name" value="HTH_ARAC_FAMILY_1"/>
    <property type="match status" value="1"/>
</dbReference>
<dbReference type="Proteomes" id="UP000031364">
    <property type="component" value="Unassembled WGS sequence"/>
</dbReference>
<accession>A0ABR4ZMM8</accession>
<feature type="domain" description="HTH araC/xylS-type" evidence="4">
    <location>
        <begin position="213"/>
        <end position="311"/>
    </location>
</feature>
<dbReference type="SMART" id="SM00342">
    <property type="entry name" value="HTH_ARAC"/>
    <property type="match status" value="1"/>
</dbReference>
<keyword evidence="6" id="KW-1185">Reference proteome</keyword>
<dbReference type="PANTHER" id="PTHR43130:SF3">
    <property type="entry name" value="HTH-TYPE TRANSCRIPTIONAL REGULATOR RV1931C"/>
    <property type="match status" value="1"/>
</dbReference>
<dbReference type="RefSeq" id="WP_043663198.1">
    <property type="nucleotide sequence ID" value="NZ_BDCI01000004.1"/>
</dbReference>
<proteinExistence type="predicted"/>
<dbReference type="EMBL" id="JNFP01000001">
    <property type="protein sequence ID" value="KIA66667.1"/>
    <property type="molecule type" value="Genomic_DNA"/>
</dbReference>
<dbReference type="InterPro" id="IPR018060">
    <property type="entry name" value="HTH_AraC"/>
</dbReference>
<dbReference type="PANTHER" id="PTHR43130">
    <property type="entry name" value="ARAC-FAMILY TRANSCRIPTIONAL REGULATOR"/>
    <property type="match status" value="1"/>
</dbReference>
<evidence type="ECO:0000256" key="2">
    <source>
        <dbReference type="ARBA" id="ARBA00023125"/>
    </source>
</evidence>
<dbReference type="PROSITE" id="PS01124">
    <property type="entry name" value="HTH_ARAC_FAMILY_2"/>
    <property type="match status" value="1"/>
</dbReference>
<dbReference type="InterPro" id="IPR009057">
    <property type="entry name" value="Homeodomain-like_sf"/>
</dbReference>
<organism evidence="5 6">
    <name type="scientific">Nocardia vulneris</name>
    <dbReference type="NCBI Taxonomy" id="1141657"/>
    <lineage>
        <taxon>Bacteria</taxon>
        <taxon>Bacillati</taxon>
        <taxon>Actinomycetota</taxon>
        <taxon>Actinomycetes</taxon>
        <taxon>Mycobacteriales</taxon>
        <taxon>Nocardiaceae</taxon>
        <taxon>Nocardia</taxon>
    </lineage>
</organism>
<evidence type="ECO:0000256" key="1">
    <source>
        <dbReference type="ARBA" id="ARBA00023015"/>
    </source>
</evidence>
<dbReference type="CDD" id="cd03137">
    <property type="entry name" value="GATase1_AraC_1"/>
    <property type="match status" value="1"/>
</dbReference>
<dbReference type="InterPro" id="IPR052158">
    <property type="entry name" value="INH-QAR"/>
</dbReference>
<evidence type="ECO:0000313" key="5">
    <source>
        <dbReference type="EMBL" id="KIA66667.1"/>
    </source>
</evidence>
<keyword evidence="2" id="KW-0238">DNA-binding</keyword>
<evidence type="ECO:0000256" key="3">
    <source>
        <dbReference type="ARBA" id="ARBA00023163"/>
    </source>
</evidence>